<evidence type="ECO:0000313" key="1">
    <source>
        <dbReference type="EMBL" id="GFY64798.1"/>
    </source>
</evidence>
<dbReference type="AlphaFoldDB" id="A0A8X6Y611"/>
<reference evidence="1" key="1">
    <citation type="submission" date="2020-08" db="EMBL/GenBank/DDBJ databases">
        <title>Multicomponent nature underlies the extraordinary mechanical properties of spider dragline silk.</title>
        <authorList>
            <person name="Kono N."/>
            <person name="Nakamura H."/>
            <person name="Mori M."/>
            <person name="Yoshida Y."/>
            <person name="Ohtoshi R."/>
            <person name="Malay A.D."/>
            <person name="Moran D.A.P."/>
            <person name="Tomita M."/>
            <person name="Numata K."/>
            <person name="Arakawa K."/>
        </authorList>
    </citation>
    <scope>NUCLEOTIDE SEQUENCE</scope>
</reference>
<sequence>MQLEAGLIAPSTIVQNFNGGFDESRPRLRPCTVQSTTIHIWAFDSDSPGVLYFLGLSTTPRLNTTENTSGLNSTKRIIKKGGLEKSFILQNGHEIAVTDFRITTGHDCLSKHLNMIGVAQSPLYKLCDFNEEMDAIHLARCRALSSGSMWSRYWETRH</sequence>
<protein>
    <submittedName>
        <fullName evidence="1">Uncharacterized protein</fullName>
    </submittedName>
</protein>
<accession>A0A8X6Y611</accession>
<keyword evidence="2" id="KW-1185">Reference proteome</keyword>
<dbReference type="EMBL" id="BMAV01015407">
    <property type="protein sequence ID" value="GFY64798.1"/>
    <property type="molecule type" value="Genomic_DNA"/>
</dbReference>
<gene>
    <name evidence="1" type="ORF">TNIN_325651</name>
</gene>
<organism evidence="1 2">
    <name type="scientific">Trichonephila inaurata madagascariensis</name>
    <dbReference type="NCBI Taxonomy" id="2747483"/>
    <lineage>
        <taxon>Eukaryota</taxon>
        <taxon>Metazoa</taxon>
        <taxon>Ecdysozoa</taxon>
        <taxon>Arthropoda</taxon>
        <taxon>Chelicerata</taxon>
        <taxon>Arachnida</taxon>
        <taxon>Araneae</taxon>
        <taxon>Araneomorphae</taxon>
        <taxon>Entelegynae</taxon>
        <taxon>Araneoidea</taxon>
        <taxon>Nephilidae</taxon>
        <taxon>Trichonephila</taxon>
        <taxon>Trichonephila inaurata</taxon>
    </lineage>
</organism>
<comment type="caution">
    <text evidence="1">The sequence shown here is derived from an EMBL/GenBank/DDBJ whole genome shotgun (WGS) entry which is preliminary data.</text>
</comment>
<name>A0A8X6Y611_9ARAC</name>
<dbReference type="Proteomes" id="UP000886998">
    <property type="component" value="Unassembled WGS sequence"/>
</dbReference>
<dbReference type="OrthoDB" id="6429785at2759"/>
<proteinExistence type="predicted"/>
<evidence type="ECO:0000313" key="2">
    <source>
        <dbReference type="Proteomes" id="UP000886998"/>
    </source>
</evidence>